<keyword evidence="1" id="KW-0540">Nuclease</keyword>
<name>T1C0H4_9ZZZZ</name>
<reference evidence="1" key="1">
    <citation type="submission" date="2013-08" db="EMBL/GenBank/DDBJ databases">
        <authorList>
            <person name="Mendez C."/>
            <person name="Richter M."/>
            <person name="Ferrer M."/>
            <person name="Sanchez J."/>
        </authorList>
    </citation>
    <scope>NUCLEOTIDE SEQUENCE</scope>
</reference>
<proteinExistence type="predicted"/>
<dbReference type="GO" id="GO:0004519">
    <property type="term" value="F:endonuclease activity"/>
    <property type="evidence" value="ECO:0007669"/>
    <property type="project" value="UniProtKB-KW"/>
</dbReference>
<sequence>CCASLKLLLSVKLEESTFWRNKGHRSPAYWVASSTCTPVGSTTAIIESGKKLNSLPIIKEALRKGELSEKAAHVVLDAAYKDPDSEKELLKMSSGSYKALTNACDRVKQAALKDEKAIYDEIHKSRYFKHWRDADGACRLSGRLTPDKGAFLIAAISNQADI</sequence>
<reference evidence="1" key="2">
    <citation type="journal article" date="2014" name="ISME J.">
        <title>Microbial stratification in low pH oxic and suboxic macroscopic growths along an acid mine drainage.</title>
        <authorList>
            <person name="Mendez-Garcia C."/>
            <person name="Mesa V."/>
            <person name="Sprenger R.R."/>
            <person name="Richter M."/>
            <person name="Diez M.S."/>
            <person name="Solano J."/>
            <person name="Bargiela R."/>
            <person name="Golyshina O.V."/>
            <person name="Manteca A."/>
            <person name="Ramos J.L."/>
            <person name="Gallego J.R."/>
            <person name="Llorente I."/>
            <person name="Martins Dos Santos V.A."/>
            <person name="Jensen O.N."/>
            <person name="Pelaez A.I."/>
            <person name="Sanchez J."/>
            <person name="Ferrer M."/>
        </authorList>
    </citation>
    <scope>NUCLEOTIDE SEQUENCE</scope>
</reference>
<dbReference type="AlphaFoldDB" id="T1C0H4"/>
<evidence type="ECO:0000313" key="1">
    <source>
        <dbReference type="EMBL" id="EQD78981.1"/>
    </source>
</evidence>
<keyword evidence="1" id="KW-0255">Endonuclease</keyword>
<keyword evidence="1" id="KW-0378">Hydrolase</keyword>
<dbReference type="EMBL" id="AUZY01000332">
    <property type="protein sequence ID" value="EQD78981.1"/>
    <property type="molecule type" value="Genomic_DNA"/>
</dbReference>
<organism evidence="1">
    <name type="scientific">mine drainage metagenome</name>
    <dbReference type="NCBI Taxonomy" id="410659"/>
    <lineage>
        <taxon>unclassified sequences</taxon>
        <taxon>metagenomes</taxon>
        <taxon>ecological metagenomes</taxon>
    </lineage>
</organism>
<gene>
    <name evidence="1" type="ORF">B1B_00436</name>
</gene>
<protein>
    <submittedName>
        <fullName evidence="1">HNH endonuclease</fullName>
    </submittedName>
</protein>
<feature type="non-terminal residue" evidence="1">
    <location>
        <position position="162"/>
    </location>
</feature>
<feature type="non-terminal residue" evidence="1">
    <location>
        <position position="1"/>
    </location>
</feature>
<comment type="caution">
    <text evidence="1">The sequence shown here is derived from an EMBL/GenBank/DDBJ whole genome shotgun (WGS) entry which is preliminary data.</text>
</comment>
<accession>T1C0H4</accession>